<reference evidence="2" key="1">
    <citation type="journal article" date="2014" name="Insect Biochem. Mol. Biol.">
        <title>An insight into the sialome of the frog biting fly, Corethrella appendiculata.</title>
        <authorList>
            <person name="Ribeiro J.M.C."/>
            <person name="Chagas A.C."/>
            <person name="Pham V.M."/>
            <person name="Lounibos L.P."/>
            <person name="Calvo E."/>
        </authorList>
    </citation>
    <scope>NUCLEOTIDE SEQUENCE</scope>
    <source>
        <tissue evidence="2">Salivary glands</tissue>
    </source>
</reference>
<accession>U5ESB7</accession>
<keyword evidence="1" id="KW-0732">Signal</keyword>
<proteinExistence type="evidence at transcript level"/>
<evidence type="ECO:0000256" key="1">
    <source>
        <dbReference type="SAM" id="SignalP"/>
    </source>
</evidence>
<dbReference type="AlphaFoldDB" id="U5ESB7"/>
<dbReference type="EMBL" id="GANO01004904">
    <property type="protein sequence ID" value="JAB54967.1"/>
    <property type="molecule type" value="mRNA"/>
</dbReference>
<feature type="signal peptide" evidence="1">
    <location>
        <begin position="1"/>
        <end position="19"/>
    </location>
</feature>
<organism evidence="2">
    <name type="scientific">Corethrella appendiculata</name>
    <dbReference type="NCBI Taxonomy" id="1370023"/>
    <lineage>
        <taxon>Eukaryota</taxon>
        <taxon>Metazoa</taxon>
        <taxon>Ecdysozoa</taxon>
        <taxon>Arthropoda</taxon>
        <taxon>Hexapoda</taxon>
        <taxon>Insecta</taxon>
        <taxon>Pterygota</taxon>
        <taxon>Neoptera</taxon>
        <taxon>Endopterygota</taxon>
        <taxon>Diptera</taxon>
        <taxon>Nematocera</taxon>
        <taxon>Culicoidea</taxon>
        <taxon>Chaoboridae</taxon>
        <taxon>Corethrella</taxon>
    </lineage>
</organism>
<sequence length="72" mass="8288">MQKIVGFTIFLTLFILVLCIEKKPNDENVELASGADVRIKRSPEITIEPHELHWFDRNNNNKEKKPPTISIG</sequence>
<feature type="chain" id="PRO_5004659646" evidence="1">
    <location>
        <begin position="20"/>
        <end position="72"/>
    </location>
</feature>
<evidence type="ECO:0000313" key="2">
    <source>
        <dbReference type="EMBL" id="JAB54967.1"/>
    </source>
</evidence>
<name>U5ESB7_9DIPT</name>
<protein>
    <submittedName>
        <fullName evidence="2">Putative conserved plasma membrane protein</fullName>
    </submittedName>
</protein>